<dbReference type="InterPro" id="IPR015897">
    <property type="entry name" value="CHK_kinase-like"/>
</dbReference>
<dbReference type="WBParaSite" id="ALUE_0000622901-mRNA-1">
    <property type="protein sequence ID" value="ALUE_0000622901-mRNA-1"/>
    <property type="gene ID" value="ALUE_0000622901"/>
</dbReference>
<reference evidence="4" key="1">
    <citation type="submission" date="2017-02" db="UniProtKB">
        <authorList>
            <consortium name="WormBaseParasite"/>
        </authorList>
    </citation>
    <scope>IDENTIFICATION</scope>
</reference>
<dbReference type="PANTHER" id="PTHR23020:SF12">
    <property type="entry name" value="CHK KINASE-LIKE DOMAIN-CONTAINING PROTEIN"/>
    <property type="match status" value="1"/>
</dbReference>
<dbReference type="Proteomes" id="UP000036681">
    <property type="component" value="Unplaced"/>
</dbReference>
<evidence type="ECO:0000259" key="2">
    <source>
        <dbReference type="SMART" id="SM00587"/>
    </source>
</evidence>
<dbReference type="SUPFAM" id="SSF56112">
    <property type="entry name" value="Protein kinase-like (PK-like)"/>
    <property type="match status" value="1"/>
</dbReference>
<feature type="transmembrane region" description="Helical" evidence="1">
    <location>
        <begin position="368"/>
        <end position="388"/>
    </location>
</feature>
<dbReference type="InterPro" id="IPR012877">
    <property type="entry name" value="Dhs-27"/>
</dbReference>
<name>A0A0M3HU14_ASCLU</name>
<sequence length="433" mass="49794">MNTTDTSVETAHEMPEGDSADNDVFVLGTNVSWAYLEERLRRALGTNAKFGSNRRIESIGVGQGFMSVMGRLYPEWMQQQDALPRSFIVKIPSAVASHAYLKSINTDRKLDLYNERTEQEIYEDHEHLIQQVHNTECGFYELSESLAEKLKVPKAFVIERFVEGFSQGILILEDLFDAYIVPTYSNLTVDEATQVIDALSKVHAYSLCNDSWLRVSKADLKDLFVANNESPERMMQILELSADLDHERLDERIKKLRGIFSDVFDLDFEGKLYKQMGLKPVMIHGDLWCSNVMWRGEEGSRYLAALIDWQLVHPGCPSQDLARFITGALSGEDRRKHSENLLERYFVKLEENLGHKAPFTLQQIKESFFRLLPFHMFLILLCLGPLVLHQVQKTMPEKCDSIRVAMVDKAVTLLDDIFYYHELNSKTPRFEGH</sequence>
<evidence type="ECO:0000313" key="3">
    <source>
        <dbReference type="Proteomes" id="UP000036681"/>
    </source>
</evidence>
<dbReference type="InterPro" id="IPR052961">
    <property type="entry name" value="Oxido-Kinase-like_Enzymes"/>
</dbReference>
<dbReference type="InterPro" id="IPR011009">
    <property type="entry name" value="Kinase-like_dom_sf"/>
</dbReference>
<evidence type="ECO:0000313" key="4">
    <source>
        <dbReference type="WBParaSite" id="ALUE_0000622901-mRNA-1"/>
    </source>
</evidence>
<keyword evidence="1" id="KW-1133">Transmembrane helix</keyword>
<organism evidence="3 4">
    <name type="scientific">Ascaris lumbricoides</name>
    <name type="common">Giant roundworm</name>
    <dbReference type="NCBI Taxonomy" id="6252"/>
    <lineage>
        <taxon>Eukaryota</taxon>
        <taxon>Metazoa</taxon>
        <taxon>Ecdysozoa</taxon>
        <taxon>Nematoda</taxon>
        <taxon>Chromadorea</taxon>
        <taxon>Rhabditida</taxon>
        <taxon>Spirurina</taxon>
        <taxon>Ascaridomorpha</taxon>
        <taxon>Ascaridoidea</taxon>
        <taxon>Ascarididae</taxon>
        <taxon>Ascaris</taxon>
    </lineage>
</organism>
<proteinExistence type="predicted"/>
<dbReference type="SMART" id="SM00587">
    <property type="entry name" value="CHK"/>
    <property type="match status" value="1"/>
</dbReference>
<accession>A0A0M3HU14</accession>
<keyword evidence="1" id="KW-0472">Membrane</keyword>
<keyword evidence="3" id="KW-1185">Reference proteome</keyword>
<dbReference type="Gene3D" id="3.90.1200.10">
    <property type="match status" value="1"/>
</dbReference>
<feature type="domain" description="CHK kinase-like" evidence="2">
    <location>
        <begin position="170"/>
        <end position="355"/>
    </location>
</feature>
<keyword evidence="1" id="KW-0812">Transmembrane</keyword>
<evidence type="ECO:0000256" key="1">
    <source>
        <dbReference type="SAM" id="Phobius"/>
    </source>
</evidence>
<protein>
    <submittedName>
        <fullName evidence="4">CHK domain-containing protein</fullName>
    </submittedName>
</protein>
<dbReference type="Pfam" id="PF07914">
    <property type="entry name" value="DUF1679"/>
    <property type="match status" value="1"/>
</dbReference>
<dbReference type="PANTHER" id="PTHR23020">
    <property type="entry name" value="UNCHARACTERIZED NUCLEAR HORMONE RECEPTOR-RELATED"/>
    <property type="match status" value="1"/>
</dbReference>
<dbReference type="AlphaFoldDB" id="A0A0M3HU14"/>